<dbReference type="CDD" id="cd16417">
    <property type="entry name" value="HAD_PGPase"/>
    <property type="match status" value="1"/>
</dbReference>
<dbReference type="EMBL" id="JAUCDY010000005">
    <property type="protein sequence ID" value="MDM7857821.1"/>
    <property type="molecule type" value="Genomic_DNA"/>
</dbReference>
<dbReference type="InterPro" id="IPR036412">
    <property type="entry name" value="HAD-like_sf"/>
</dbReference>
<dbReference type="InterPro" id="IPR041492">
    <property type="entry name" value="HAD_2"/>
</dbReference>
<comment type="function">
    <text evidence="10">Specifically catalyzes the dephosphorylation of 2-phosphoglycolate. Is involved in the dissimilation of the intracellular 2-phosphoglycolate formed during the DNA repair of 3'-phosphoglycolate ends, a major class of DNA lesions induced by oxidative stress.</text>
</comment>
<dbReference type="NCBIfam" id="NF009695">
    <property type="entry name" value="PRK13222.1-2"/>
    <property type="match status" value="1"/>
</dbReference>
<gene>
    <name evidence="11" type="ORF">QEZ41_05950</name>
</gene>
<dbReference type="InterPro" id="IPR023198">
    <property type="entry name" value="PGP-like_dom2"/>
</dbReference>
<dbReference type="PANTHER" id="PTHR43434:SF1">
    <property type="entry name" value="PHOSPHOGLYCOLATE PHOSPHATASE"/>
    <property type="match status" value="1"/>
</dbReference>
<dbReference type="Pfam" id="PF13419">
    <property type="entry name" value="HAD_2"/>
    <property type="match status" value="1"/>
</dbReference>
<feature type="binding site" evidence="10">
    <location>
        <position position="21"/>
    </location>
    <ligand>
        <name>Mg(2+)</name>
        <dbReference type="ChEBI" id="CHEBI:18420"/>
    </ligand>
</feature>
<dbReference type="NCBIfam" id="TIGR01549">
    <property type="entry name" value="HAD-SF-IA-v1"/>
    <property type="match status" value="1"/>
</dbReference>
<evidence type="ECO:0000256" key="2">
    <source>
        <dbReference type="ARBA" id="ARBA00001946"/>
    </source>
</evidence>
<evidence type="ECO:0000256" key="7">
    <source>
        <dbReference type="ARBA" id="ARBA00022801"/>
    </source>
</evidence>
<keyword evidence="7 10" id="KW-0378">Hydrolase</keyword>
<protein>
    <recommendedName>
        <fullName evidence="5 10">Phosphoglycolate phosphatase</fullName>
        <shortName evidence="10">PGP</shortName>
        <shortName evidence="10">PGPase</shortName>
        <ecNumber evidence="5 10">3.1.3.18</ecNumber>
    </recommendedName>
</protein>
<dbReference type="NCBIfam" id="TIGR01449">
    <property type="entry name" value="PGP_bact"/>
    <property type="match status" value="1"/>
</dbReference>
<dbReference type="GO" id="GO:0008967">
    <property type="term" value="F:phosphoglycolate phosphatase activity"/>
    <property type="evidence" value="ECO:0007669"/>
    <property type="project" value="UniProtKB-EC"/>
</dbReference>
<comment type="similarity">
    <text evidence="4 10">Belongs to the HAD-like hydrolase superfamily. CbbY/CbbZ/Gph/YieH family.</text>
</comment>
<dbReference type="SFLD" id="SFLDG01129">
    <property type="entry name" value="C1.5:_HAD__Beta-PGM__Phosphata"/>
    <property type="match status" value="1"/>
</dbReference>
<dbReference type="InterPro" id="IPR023214">
    <property type="entry name" value="HAD_sf"/>
</dbReference>
<evidence type="ECO:0000256" key="3">
    <source>
        <dbReference type="ARBA" id="ARBA00004818"/>
    </source>
</evidence>
<dbReference type="RefSeq" id="WP_289410481.1">
    <property type="nucleotide sequence ID" value="NZ_JAUCDY010000005.1"/>
</dbReference>
<evidence type="ECO:0000313" key="12">
    <source>
        <dbReference type="Proteomes" id="UP001241056"/>
    </source>
</evidence>
<dbReference type="Gene3D" id="1.10.150.240">
    <property type="entry name" value="Putative phosphatase, domain 2"/>
    <property type="match status" value="1"/>
</dbReference>
<dbReference type="PANTHER" id="PTHR43434">
    <property type="entry name" value="PHOSPHOGLYCOLATE PHOSPHATASE"/>
    <property type="match status" value="1"/>
</dbReference>
<feature type="active site" description="Nucleophile" evidence="10">
    <location>
        <position position="19"/>
    </location>
</feature>
<dbReference type="InterPro" id="IPR050155">
    <property type="entry name" value="HAD-like_hydrolase_sf"/>
</dbReference>
<feature type="binding site" evidence="10">
    <location>
        <position position="19"/>
    </location>
    <ligand>
        <name>Mg(2+)</name>
        <dbReference type="ChEBI" id="CHEBI:18420"/>
    </ligand>
</feature>
<keyword evidence="8 10" id="KW-0460">Magnesium</keyword>
<dbReference type="NCBIfam" id="TIGR01509">
    <property type="entry name" value="HAD-SF-IA-v3"/>
    <property type="match status" value="1"/>
</dbReference>
<evidence type="ECO:0000256" key="8">
    <source>
        <dbReference type="ARBA" id="ARBA00022842"/>
    </source>
</evidence>
<feature type="binding site" evidence="10">
    <location>
        <position position="182"/>
    </location>
    <ligand>
        <name>Mg(2+)</name>
        <dbReference type="ChEBI" id="CHEBI:18420"/>
    </ligand>
</feature>
<dbReference type="Proteomes" id="UP001241056">
    <property type="component" value="Unassembled WGS sequence"/>
</dbReference>
<evidence type="ECO:0000256" key="4">
    <source>
        <dbReference type="ARBA" id="ARBA00006171"/>
    </source>
</evidence>
<accession>A0ABT7SNQ9</accession>
<evidence type="ECO:0000256" key="9">
    <source>
        <dbReference type="ARBA" id="ARBA00023277"/>
    </source>
</evidence>
<dbReference type="Gene3D" id="3.40.50.1000">
    <property type="entry name" value="HAD superfamily/HAD-like"/>
    <property type="match status" value="1"/>
</dbReference>
<evidence type="ECO:0000256" key="6">
    <source>
        <dbReference type="ARBA" id="ARBA00022723"/>
    </source>
</evidence>
<dbReference type="EC" id="3.1.3.18" evidence="5 10"/>
<evidence type="ECO:0000256" key="5">
    <source>
        <dbReference type="ARBA" id="ARBA00013078"/>
    </source>
</evidence>
<dbReference type="InterPro" id="IPR006439">
    <property type="entry name" value="HAD-SF_hydro_IA"/>
</dbReference>
<comment type="pathway">
    <text evidence="3 10">Organic acid metabolism; glycolate biosynthesis; glycolate from 2-phosphoglycolate: step 1/1.</text>
</comment>
<keyword evidence="9 10" id="KW-0119">Carbohydrate metabolism</keyword>
<comment type="cofactor">
    <cofactor evidence="2 10">
        <name>Mg(2+)</name>
        <dbReference type="ChEBI" id="CHEBI:18420"/>
    </cofactor>
</comment>
<evidence type="ECO:0000313" key="11">
    <source>
        <dbReference type="EMBL" id="MDM7857821.1"/>
    </source>
</evidence>
<dbReference type="HAMAP" id="MF_00495">
    <property type="entry name" value="GPH_hydrolase_bact"/>
    <property type="match status" value="1"/>
</dbReference>
<dbReference type="SFLD" id="SFLDG01135">
    <property type="entry name" value="C1.5.6:_HAD__Beta-PGM__Phospha"/>
    <property type="match status" value="1"/>
</dbReference>
<dbReference type="InterPro" id="IPR037512">
    <property type="entry name" value="PGPase_prok"/>
</dbReference>
<evidence type="ECO:0000256" key="1">
    <source>
        <dbReference type="ARBA" id="ARBA00000830"/>
    </source>
</evidence>
<comment type="caution">
    <text evidence="11">The sequence shown here is derived from an EMBL/GenBank/DDBJ whole genome shotgun (WGS) entry which is preliminary data.</text>
</comment>
<proteinExistence type="inferred from homology"/>
<organism evidence="11 12">
    <name type="scientific">Thiopseudomonas acetoxidans</name>
    <dbReference type="NCBI Taxonomy" id="3041622"/>
    <lineage>
        <taxon>Bacteria</taxon>
        <taxon>Pseudomonadati</taxon>
        <taxon>Pseudomonadota</taxon>
        <taxon>Gammaproteobacteria</taxon>
        <taxon>Pseudomonadales</taxon>
        <taxon>Pseudomonadaceae</taxon>
        <taxon>Thiopseudomonas</taxon>
    </lineage>
</organism>
<dbReference type="SFLD" id="SFLDS00003">
    <property type="entry name" value="Haloacid_Dehalogenase"/>
    <property type="match status" value="1"/>
</dbReference>
<comment type="catalytic activity">
    <reaction evidence="1 10">
        <text>2-phosphoglycolate + H2O = glycolate + phosphate</text>
        <dbReference type="Rhea" id="RHEA:14369"/>
        <dbReference type="ChEBI" id="CHEBI:15377"/>
        <dbReference type="ChEBI" id="CHEBI:29805"/>
        <dbReference type="ChEBI" id="CHEBI:43474"/>
        <dbReference type="ChEBI" id="CHEBI:58033"/>
        <dbReference type="EC" id="3.1.3.18"/>
    </reaction>
</comment>
<sequence>MSQLARLFAGELPQLVMFDLDGTLLDSVPDLAAAVDSMLAQLGRPPADIEQVRQWVGNGALVLVQRALAGKFDYSSISAAEAEPALQIFLQAYAQQSSRSHLYPGVLDTLTALKSKDIKLAIITNKPEQFLPDLWRSHGLTGLFDWVVGGDTLAKQKPDPMGLLWVMQQAGVTAEQSLFVGDSKNDIQAAKAAQVRCVALSYGYNHGQPIELEQPDLVIDNLNQLLQ</sequence>
<dbReference type="PRINTS" id="PR00413">
    <property type="entry name" value="HADHALOGNASE"/>
</dbReference>
<name>A0ABT7SNQ9_9GAMM</name>
<keyword evidence="6 10" id="KW-0479">Metal-binding</keyword>
<reference evidence="11 12" key="1">
    <citation type="submission" date="2023-06" db="EMBL/GenBank/DDBJ databases">
        <title>Thiopseudomonas sp. CY1220 draft genome sequence.</title>
        <authorList>
            <person name="Zhao G."/>
            <person name="An M."/>
        </authorList>
    </citation>
    <scope>NUCLEOTIDE SEQUENCE [LARGE SCALE GENOMIC DNA]</scope>
    <source>
        <strain evidence="11 12">CY1220</strain>
    </source>
</reference>
<evidence type="ECO:0000256" key="10">
    <source>
        <dbReference type="HAMAP-Rule" id="MF_00495"/>
    </source>
</evidence>
<dbReference type="SUPFAM" id="SSF56784">
    <property type="entry name" value="HAD-like"/>
    <property type="match status" value="1"/>
</dbReference>
<keyword evidence="12" id="KW-1185">Reference proteome</keyword>